<evidence type="ECO:0000259" key="6">
    <source>
        <dbReference type="PROSITE" id="PS50977"/>
    </source>
</evidence>
<proteinExistence type="predicted"/>
<keyword evidence="1" id="KW-0678">Repressor</keyword>
<evidence type="ECO:0000256" key="2">
    <source>
        <dbReference type="ARBA" id="ARBA00023015"/>
    </source>
</evidence>
<feature type="DNA-binding region" description="H-T-H motif" evidence="5">
    <location>
        <begin position="24"/>
        <end position="43"/>
    </location>
</feature>
<dbReference type="PROSITE" id="PS50977">
    <property type="entry name" value="HTH_TETR_2"/>
    <property type="match status" value="1"/>
</dbReference>
<feature type="domain" description="HTH tetR-type" evidence="6">
    <location>
        <begin position="1"/>
        <end position="61"/>
    </location>
</feature>
<dbReference type="SUPFAM" id="SSF48498">
    <property type="entry name" value="Tetracyclin repressor-like, C-terminal domain"/>
    <property type="match status" value="1"/>
</dbReference>
<keyword evidence="4" id="KW-0804">Transcription</keyword>
<dbReference type="InterPro" id="IPR009057">
    <property type="entry name" value="Homeodomain-like_sf"/>
</dbReference>
<dbReference type="InterPro" id="IPR050109">
    <property type="entry name" value="HTH-type_TetR-like_transc_reg"/>
</dbReference>
<dbReference type="Pfam" id="PF00440">
    <property type="entry name" value="TetR_N"/>
    <property type="match status" value="1"/>
</dbReference>
<dbReference type="PRINTS" id="PR00455">
    <property type="entry name" value="HTHTETR"/>
</dbReference>
<dbReference type="GO" id="GO:0003700">
    <property type="term" value="F:DNA-binding transcription factor activity"/>
    <property type="evidence" value="ECO:0007669"/>
    <property type="project" value="TreeGrafter"/>
</dbReference>
<dbReference type="OrthoDB" id="881297at2"/>
<accession>A0A243WDK1</accession>
<name>A0A243WDK1_9BACT</name>
<evidence type="ECO:0000256" key="5">
    <source>
        <dbReference type="PROSITE-ProRule" id="PRU00335"/>
    </source>
</evidence>
<evidence type="ECO:0000313" key="8">
    <source>
        <dbReference type="Proteomes" id="UP000194873"/>
    </source>
</evidence>
<dbReference type="SUPFAM" id="SSF46689">
    <property type="entry name" value="Homeodomain-like"/>
    <property type="match status" value="1"/>
</dbReference>
<keyword evidence="2" id="KW-0805">Transcription regulation</keyword>
<evidence type="ECO:0000256" key="4">
    <source>
        <dbReference type="ARBA" id="ARBA00023163"/>
    </source>
</evidence>
<dbReference type="GO" id="GO:0000976">
    <property type="term" value="F:transcription cis-regulatory region binding"/>
    <property type="evidence" value="ECO:0007669"/>
    <property type="project" value="TreeGrafter"/>
</dbReference>
<comment type="caution">
    <text evidence="7">The sequence shown here is derived from an EMBL/GenBank/DDBJ whole genome shotgun (WGS) entry which is preliminary data.</text>
</comment>
<protein>
    <submittedName>
        <fullName evidence="7">TetR family transcriptional regulator</fullName>
    </submittedName>
</protein>
<dbReference type="AlphaFoldDB" id="A0A243WDK1"/>
<sequence length="204" mass="23767">MEIKDRILQSARTLFSQRGLKSVSMDDIAAHLAVSKKTLYKWFENKDQIVQASLEQYLTNNQCEGQQLLNGAANAIDEFFLMLEWIRSHFADIVPGIFYDMQKYYPGAWQLWLEHKNTFILAQIKANLERGIAEGLYRPELDVEVIARMRLALIELLLNAEVYPPRQFSPQRVQTCILEHFMLGIASLKGYKLINKYRHVTEEE</sequence>
<dbReference type="PANTHER" id="PTHR30055:SF175">
    <property type="entry name" value="HTH-TYPE TRANSCRIPTIONAL REPRESSOR KSTR2"/>
    <property type="match status" value="1"/>
</dbReference>
<dbReference type="InterPro" id="IPR001647">
    <property type="entry name" value="HTH_TetR"/>
</dbReference>
<evidence type="ECO:0000313" key="7">
    <source>
        <dbReference type="EMBL" id="OUJ73746.1"/>
    </source>
</evidence>
<reference evidence="7 8" key="1">
    <citation type="submission" date="2017-01" db="EMBL/GenBank/DDBJ databases">
        <title>A new Hymenobacter.</title>
        <authorList>
            <person name="Liang Y."/>
            <person name="Feng F."/>
        </authorList>
    </citation>
    <scope>NUCLEOTIDE SEQUENCE [LARGE SCALE GENOMIC DNA]</scope>
    <source>
        <strain evidence="7">MIMBbqt21</strain>
    </source>
</reference>
<gene>
    <name evidence="7" type="ORF">BXP70_12260</name>
</gene>
<dbReference type="PANTHER" id="PTHR30055">
    <property type="entry name" value="HTH-TYPE TRANSCRIPTIONAL REGULATOR RUTR"/>
    <property type="match status" value="1"/>
</dbReference>
<evidence type="ECO:0000256" key="3">
    <source>
        <dbReference type="ARBA" id="ARBA00023125"/>
    </source>
</evidence>
<keyword evidence="3 5" id="KW-0238">DNA-binding</keyword>
<dbReference type="InterPro" id="IPR036271">
    <property type="entry name" value="Tet_transcr_reg_TetR-rel_C_sf"/>
</dbReference>
<organism evidence="7 8">
    <name type="scientific">Hymenobacter crusticola</name>
    <dbReference type="NCBI Taxonomy" id="1770526"/>
    <lineage>
        <taxon>Bacteria</taxon>
        <taxon>Pseudomonadati</taxon>
        <taxon>Bacteroidota</taxon>
        <taxon>Cytophagia</taxon>
        <taxon>Cytophagales</taxon>
        <taxon>Hymenobacteraceae</taxon>
        <taxon>Hymenobacter</taxon>
    </lineage>
</organism>
<dbReference type="Proteomes" id="UP000194873">
    <property type="component" value="Unassembled WGS sequence"/>
</dbReference>
<dbReference type="EMBL" id="MTSE01000005">
    <property type="protein sequence ID" value="OUJ73746.1"/>
    <property type="molecule type" value="Genomic_DNA"/>
</dbReference>
<dbReference type="Gene3D" id="1.10.357.10">
    <property type="entry name" value="Tetracycline Repressor, domain 2"/>
    <property type="match status" value="1"/>
</dbReference>
<evidence type="ECO:0000256" key="1">
    <source>
        <dbReference type="ARBA" id="ARBA00022491"/>
    </source>
</evidence>
<dbReference type="Gene3D" id="1.10.10.60">
    <property type="entry name" value="Homeodomain-like"/>
    <property type="match status" value="1"/>
</dbReference>
<dbReference type="RefSeq" id="WP_086594354.1">
    <property type="nucleotide sequence ID" value="NZ_MTSE01000005.1"/>
</dbReference>
<keyword evidence="8" id="KW-1185">Reference proteome</keyword>